<keyword evidence="2" id="KW-1185">Reference proteome</keyword>
<dbReference type="KEGG" id="nue:C5F50_05520"/>
<reference evidence="1 2" key="1">
    <citation type="submission" date="2018-02" db="EMBL/GenBank/DDBJ databases">
        <title>Complete genome of Nitrosopumilus ureaphilus PS0.</title>
        <authorList>
            <person name="Qin W."/>
            <person name="Zheng Y."/>
            <person name="Stahl D.A."/>
        </authorList>
    </citation>
    <scope>NUCLEOTIDE SEQUENCE [LARGE SCALE GENOMIC DNA]</scope>
    <source>
        <strain evidence="1 2">PS0</strain>
    </source>
</reference>
<evidence type="ECO:0000313" key="1">
    <source>
        <dbReference type="EMBL" id="QLH06587.1"/>
    </source>
</evidence>
<dbReference type="AlphaFoldDB" id="A0A7D5M743"/>
<protein>
    <recommendedName>
        <fullName evidence="3">ArnR1-like winged helix-turn-helix domain-containing protein</fullName>
    </recommendedName>
</protein>
<dbReference type="InterPro" id="IPR036388">
    <property type="entry name" value="WH-like_DNA-bd_sf"/>
</dbReference>
<proteinExistence type="predicted"/>
<name>A0A7D5M743_9ARCH</name>
<dbReference type="Proteomes" id="UP000509478">
    <property type="component" value="Chromosome"/>
</dbReference>
<gene>
    <name evidence="1" type="ORF">C5F50_05520</name>
</gene>
<dbReference type="SUPFAM" id="SSF46785">
    <property type="entry name" value="Winged helix' DNA-binding domain"/>
    <property type="match status" value="1"/>
</dbReference>
<sequence>MSKKGFYDIFEYLMKHESMYYNEILKYAQNNKIVDSRASITTMLNWMVSFGLLERHEITDVRPMRTKYNVSKKGQSALNKIKSVDL</sequence>
<evidence type="ECO:0008006" key="3">
    <source>
        <dbReference type="Google" id="ProtNLM"/>
    </source>
</evidence>
<organism evidence="1 2">
    <name type="scientific">Nitrosopumilus ureiphilus</name>
    <dbReference type="NCBI Taxonomy" id="1470067"/>
    <lineage>
        <taxon>Archaea</taxon>
        <taxon>Nitrososphaerota</taxon>
        <taxon>Nitrososphaeria</taxon>
        <taxon>Nitrosopumilales</taxon>
        <taxon>Nitrosopumilaceae</taxon>
        <taxon>Nitrosopumilus</taxon>
    </lineage>
</organism>
<dbReference type="Gene3D" id="1.10.10.10">
    <property type="entry name" value="Winged helix-like DNA-binding domain superfamily/Winged helix DNA-binding domain"/>
    <property type="match status" value="1"/>
</dbReference>
<accession>A0A7D5M743</accession>
<evidence type="ECO:0000313" key="2">
    <source>
        <dbReference type="Proteomes" id="UP000509478"/>
    </source>
</evidence>
<dbReference type="InterPro" id="IPR036390">
    <property type="entry name" value="WH_DNA-bd_sf"/>
</dbReference>
<dbReference type="EMBL" id="CP026995">
    <property type="protein sequence ID" value="QLH06587.1"/>
    <property type="molecule type" value="Genomic_DNA"/>
</dbReference>